<dbReference type="CDD" id="cd20913">
    <property type="entry name" value="DCAF15-CTD"/>
    <property type="match status" value="1"/>
</dbReference>
<dbReference type="InterPro" id="IPR032734">
    <property type="entry name" value="DCAF15_WD40"/>
</dbReference>
<feature type="region of interest" description="Disordered" evidence="1">
    <location>
        <begin position="302"/>
        <end position="327"/>
    </location>
</feature>
<feature type="region of interest" description="Disordered" evidence="1">
    <location>
        <begin position="255"/>
        <end position="289"/>
    </location>
</feature>
<feature type="compositionally biased region" description="Basic and acidic residues" evidence="1">
    <location>
        <begin position="302"/>
        <end position="319"/>
    </location>
</feature>
<dbReference type="Pfam" id="PF14939">
    <property type="entry name" value="DCAF15_WD40"/>
    <property type="match status" value="1"/>
</dbReference>
<organism evidence="3 4">
    <name type="scientific">Eleutherodactylus coqui</name>
    <name type="common">Puerto Rican coqui</name>
    <dbReference type="NCBI Taxonomy" id="57060"/>
    <lineage>
        <taxon>Eukaryota</taxon>
        <taxon>Metazoa</taxon>
        <taxon>Chordata</taxon>
        <taxon>Craniata</taxon>
        <taxon>Vertebrata</taxon>
        <taxon>Euteleostomi</taxon>
        <taxon>Amphibia</taxon>
        <taxon>Batrachia</taxon>
        <taxon>Anura</taxon>
        <taxon>Neobatrachia</taxon>
        <taxon>Hyloidea</taxon>
        <taxon>Eleutherodactylidae</taxon>
        <taxon>Eleutherodactylinae</taxon>
        <taxon>Eleutherodactylus</taxon>
        <taxon>Eleutherodactylus</taxon>
    </lineage>
</organism>
<dbReference type="Proteomes" id="UP000770717">
    <property type="component" value="Unassembled WGS sequence"/>
</dbReference>
<evidence type="ECO:0000259" key="2">
    <source>
        <dbReference type="Pfam" id="PF14939"/>
    </source>
</evidence>
<sequence length="568" mass="64497">MAPSSKSDRGSGSRKWGPRDHIIRQLNRAKITGQLASRLFRKLPPRLCVSLRSIVDEEFLKKGHVFLGFTKCGRFVLSYTNDVLDDDFSFYSYRLYWWEFQVHNKLRLVQQVRLFKEEEIYSDLYLTICEWPGDSSKLIVFGFNTSVSGMLMNMITDDNHRDIYVSTVSSPPVTPCTDCRESPQGSCLLHNFMLYTKYQVVYPFPTFQPAFQLKKDHVVLLNTSFTLVACAVSVHPGGDTECRRVLYSRQSEHFARASSRSTSAPSSSSNSPPSSECCSPTRPGTPPSVTRAREFMAGLLRRAREGSGVEAEDRGERPGPSRPSVVLHCDSETSWPRPNNAAYMKANNHPDEPSYINYTQLRYVLGQGPHTMRESELEDDKISLPFVVTDLKGQRLKVLNNKAVFKGQQLVVEQLTLDFEYVINEVIRHDASWSHQFCAFNDYDIVILETCPETNQVVMNIGLLLLAMPDPPDGFCRPITYHTSIKIAWDLQTAVFRTLKVDDLTPVKSQTSGSVWSAYRKNCVDTVMKCLVPENSVRFVNRMTNESLHKGCSLKVLADSVRYTWIVL</sequence>
<dbReference type="PANTHER" id="PTHR28541">
    <property type="entry name" value="DDB1- AND CUL4-ASSOCIATED FACTOR 15"/>
    <property type="match status" value="1"/>
</dbReference>
<proteinExistence type="predicted"/>
<evidence type="ECO:0000313" key="3">
    <source>
        <dbReference type="EMBL" id="KAG9472468.1"/>
    </source>
</evidence>
<dbReference type="GO" id="GO:0016567">
    <property type="term" value="P:protein ubiquitination"/>
    <property type="evidence" value="ECO:0007669"/>
    <property type="project" value="InterPro"/>
</dbReference>
<dbReference type="AlphaFoldDB" id="A0A8J6ENT4"/>
<comment type="caution">
    <text evidence="3">The sequence shown here is derived from an EMBL/GenBank/DDBJ whole genome shotgun (WGS) entry which is preliminary data.</text>
</comment>
<dbReference type="CDD" id="cd20917">
    <property type="entry name" value="DCAF15-NTD"/>
    <property type="match status" value="1"/>
</dbReference>
<keyword evidence="4" id="KW-1185">Reference proteome</keyword>
<protein>
    <recommendedName>
        <fullName evidence="2">DDB1- and CUL4-associated factor 15 WD40 repeat-containing domain-containing protein</fullName>
    </recommendedName>
</protein>
<dbReference type="OrthoDB" id="6354267at2759"/>
<evidence type="ECO:0000313" key="4">
    <source>
        <dbReference type="Proteomes" id="UP000770717"/>
    </source>
</evidence>
<reference evidence="3" key="1">
    <citation type="thesis" date="2020" institute="ProQuest LLC" country="789 East Eisenhower Parkway, Ann Arbor, MI, USA">
        <title>Comparative Genomics and Chromosome Evolution.</title>
        <authorList>
            <person name="Mudd A.B."/>
        </authorList>
    </citation>
    <scope>NUCLEOTIDE SEQUENCE</scope>
    <source>
        <strain evidence="3">HN-11 Male</strain>
        <tissue evidence="3">Kidney and liver</tissue>
    </source>
</reference>
<dbReference type="GO" id="GO:0080008">
    <property type="term" value="C:Cul4-RING E3 ubiquitin ligase complex"/>
    <property type="evidence" value="ECO:0007669"/>
    <property type="project" value="TreeGrafter"/>
</dbReference>
<accession>A0A8J6ENT4</accession>
<dbReference type="InterPro" id="IPR038914">
    <property type="entry name" value="DCAF15"/>
</dbReference>
<dbReference type="InterPro" id="IPR047319">
    <property type="entry name" value="DCAF15_C"/>
</dbReference>
<dbReference type="EMBL" id="WNTK01000052">
    <property type="protein sequence ID" value="KAG9472468.1"/>
    <property type="molecule type" value="Genomic_DNA"/>
</dbReference>
<dbReference type="PANTHER" id="PTHR28541:SF2">
    <property type="entry name" value="DDB1 AND CUL4-ASSOCIATED FACTOR 15"/>
    <property type="match status" value="1"/>
</dbReference>
<gene>
    <name evidence="3" type="ORF">GDO78_019412</name>
</gene>
<evidence type="ECO:0000256" key="1">
    <source>
        <dbReference type="SAM" id="MobiDB-lite"/>
    </source>
</evidence>
<feature type="compositionally biased region" description="Low complexity" evidence="1">
    <location>
        <begin position="257"/>
        <end position="282"/>
    </location>
</feature>
<name>A0A8J6ENT4_ELECQ</name>
<feature type="domain" description="DDB1- and CUL4-associated factor 15 WD40 repeat-containing" evidence="2">
    <location>
        <begin position="36"/>
        <end position="235"/>
    </location>
</feature>